<evidence type="ECO:0000256" key="7">
    <source>
        <dbReference type="ARBA" id="ARBA00043129"/>
    </source>
</evidence>
<dbReference type="InterPro" id="IPR029063">
    <property type="entry name" value="SAM-dependent_MTases_sf"/>
</dbReference>
<evidence type="ECO:0000256" key="11">
    <source>
        <dbReference type="PIRSR" id="PIRSR016958-1"/>
    </source>
</evidence>
<evidence type="ECO:0000256" key="4">
    <source>
        <dbReference type="ARBA" id="ARBA00022691"/>
    </source>
</evidence>
<dbReference type="EMBL" id="OUUZ01000008">
    <property type="protein sequence ID" value="SPQ21578.1"/>
    <property type="molecule type" value="Genomic_DNA"/>
</dbReference>
<protein>
    <recommendedName>
        <fullName evidence="6">Alpha N-terminal protein methyltransferase 1</fullName>
        <ecNumber evidence="5">2.1.1.244</ecNumber>
    </recommendedName>
    <alternativeName>
        <fullName evidence="7">X-Pro-Lys N-terminal protein methyltransferase 1</fullName>
    </alternativeName>
</protein>
<feature type="binding site" evidence="11">
    <location>
        <position position="75"/>
    </location>
    <ligand>
        <name>S-adenosyl-L-methionine</name>
        <dbReference type="ChEBI" id="CHEBI:59789"/>
    </ligand>
</feature>
<sequence length="234" mass="25582">MAENSNARSRKVDSLISRDAGRKYWEGVAADVNGMLGGFPQVSRVDLRGSRNFLAKFGIGSKPGQRMVASALEGGAGIGRITEGLLLDGIARQVDIIEPIAKFTAALQGKPGVRTVFTMGLEDWQPPPDVQYDLIWIQWCVAHLTDEQLVGFLERCKSALNPDDGLIVVKENNSTSGADEFDDLDSSVTREDRTFRRIFAEAGLRLIQAELAKGFNTGTTKLLPVRMYALKPAQ</sequence>
<organism evidence="12 13">
    <name type="scientific">Thermothielavioides terrestris</name>
    <dbReference type="NCBI Taxonomy" id="2587410"/>
    <lineage>
        <taxon>Eukaryota</taxon>
        <taxon>Fungi</taxon>
        <taxon>Dikarya</taxon>
        <taxon>Ascomycota</taxon>
        <taxon>Pezizomycotina</taxon>
        <taxon>Sordariomycetes</taxon>
        <taxon>Sordariomycetidae</taxon>
        <taxon>Sordariales</taxon>
        <taxon>Chaetomiaceae</taxon>
        <taxon>Thermothielavioides</taxon>
    </lineage>
</organism>
<keyword evidence="3" id="KW-0808">Transferase</keyword>
<accession>A0A446BGL6</accession>
<evidence type="ECO:0000313" key="12">
    <source>
        <dbReference type="EMBL" id="SPQ21578.1"/>
    </source>
</evidence>
<evidence type="ECO:0000256" key="6">
    <source>
        <dbReference type="ARBA" id="ARBA00039449"/>
    </source>
</evidence>
<keyword evidence="2" id="KW-0489">Methyltransferase</keyword>
<dbReference type="GO" id="GO:0032259">
    <property type="term" value="P:methylation"/>
    <property type="evidence" value="ECO:0007669"/>
    <property type="project" value="UniProtKB-KW"/>
</dbReference>
<dbReference type="Pfam" id="PF05891">
    <property type="entry name" value="Methyltransf_PK"/>
    <property type="match status" value="1"/>
</dbReference>
<evidence type="ECO:0000256" key="8">
    <source>
        <dbReference type="ARBA" id="ARBA00047306"/>
    </source>
</evidence>
<dbReference type="SUPFAM" id="SSF53335">
    <property type="entry name" value="S-adenosyl-L-methionine-dependent methyltransferases"/>
    <property type="match status" value="1"/>
</dbReference>
<name>A0A446BGL6_9PEZI</name>
<evidence type="ECO:0000256" key="3">
    <source>
        <dbReference type="ARBA" id="ARBA00022679"/>
    </source>
</evidence>
<dbReference type="PANTHER" id="PTHR12753">
    <property type="entry name" value="AD-003 - RELATED"/>
    <property type="match status" value="1"/>
</dbReference>
<reference evidence="12 13" key="1">
    <citation type="submission" date="2018-04" db="EMBL/GenBank/DDBJ databases">
        <authorList>
            <person name="Huttner S."/>
            <person name="Dainat J."/>
        </authorList>
    </citation>
    <scope>NUCLEOTIDE SEQUENCE [LARGE SCALE GENOMIC DNA]</scope>
</reference>
<evidence type="ECO:0000256" key="9">
    <source>
        <dbReference type="ARBA" id="ARBA00047885"/>
    </source>
</evidence>
<dbReference type="Proteomes" id="UP000289323">
    <property type="component" value="Unassembled WGS sequence"/>
</dbReference>
<feature type="binding site" evidence="11">
    <location>
        <position position="138"/>
    </location>
    <ligand>
        <name>S-adenosyl-L-methionine</name>
        <dbReference type="ChEBI" id="CHEBI:59789"/>
    </ligand>
</feature>
<dbReference type="PIRSF" id="PIRSF016958">
    <property type="entry name" value="DUF858_MeTrfase_lik"/>
    <property type="match status" value="1"/>
</dbReference>
<evidence type="ECO:0000256" key="2">
    <source>
        <dbReference type="ARBA" id="ARBA00022603"/>
    </source>
</evidence>
<feature type="binding site" evidence="11">
    <location>
        <position position="80"/>
    </location>
    <ligand>
        <name>S-adenosyl-L-methionine</name>
        <dbReference type="ChEBI" id="CHEBI:59789"/>
    </ligand>
</feature>
<dbReference type="GO" id="GO:0071885">
    <property type="term" value="F:N-terminal protein N-methyltransferase activity"/>
    <property type="evidence" value="ECO:0007669"/>
    <property type="project" value="UniProtKB-EC"/>
</dbReference>
<dbReference type="PANTHER" id="PTHR12753:SF0">
    <property type="entry name" value="ALPHA N-TERMINAL PROTEIN METHYLTRANSFERASE 1"/>
    <property type="match status" value="1"/>
</dbReference>
<dbReference type="EC" id="2.1.1.244" evidence="5"/>
<comment type="catalytic activity">
    <reaction evidence="8">
        <text>N-terminal L-seryl-L-prolyl-L-lysyl-[protein] + 3 S-adenosyl-L-methionine = N-terminal N,N,N-trimethyl-L-seryl-L-prolyl-L-lysyl-[protein] + 3 S-adenosyl-L-homocysteine + 3 H(+)</text>
        <dbReference type="Rhea" id="RHEA:54724"/>
        <dbReference type="Rhea" id="RHEA-COMP:13789"/>
        <dbReference type="Rhea" id="RHEA-COMP:13973"/>
        <dbReference type="ChEBI" id="CHEBI:15378"/>
        <dbReference type="ChEBI" id="CHEBI:57856"/>
        <dbReference type="ChEBI" id="CHEBI:59789"/>
        <dbReference type="ChEBI" id="CHEBI:138061"/>
        <dbReference type="ChEBI" id="CHEBI:138317"/>
        <dbReference type="EC" id="2.1.1.244"/>
    </reaction>
</comment>
<evidence type="ECO:0000256" key="10">
    <source>
        <dbReference type="ARBA" id="ARBA00048167"/>
    </source>
</evidence>
<comment type="catalytic activity">
    <reaction evidence="9">
        <text>N-terminal L-prolyl-L-prolyl-L-lysyl-[protein] + 2 S-adenosyl-L-methionine = N-terminal N,N-dimethyl-L-prolyl-L-prolyl-L-lysyl-[protein] + 2 S-adenosyl-L-homocysteine + 2 H(+)</text>
        <dbReference type="Rhea" id="RHEA:54736"/>
        <dbReference type="Rhea" id="RHEA-COMP:13787"/>
        <dbReference type="Rhea" id="RHEA-COMP:13974"/>
        <dbReference type="ChEBI" id="CHEBI:15378"/>
        <dbReference type="ChEBI" id="CHEBI:57856"/>
        <dbReference type="ChEBI" id="CHEBI:59789"/>
        <dbReference type="ChEBI" id="CHEBI:138059"/>
        <dbReference type="ChEBI" id="CHEBI:138318"/>
        <dbReference type="EC" id="2.1.1.244"/>
    </reaction>
</comment>
<keyword evidence="4 11" id="KW-0949">S-adenosyl-L-methionine</keyword>
<evidence type="ECO:0000256" key="1">
    <source>
        <dbReference type="ARBA" id="ARBA00009059"/>
    </source>
</evidence>
<evidence type="ECO:0000313" key="13">
    <source>
        <dbReference type="Proteomes" id="UP000289323"/>
    </source>
</evidence>
<dbReference type="AlphaFoldDB" id="A0A446BGL6"/>
<evidence type="ECO:0000256" key="5">
    <source>
        <dbReference type="ARBA" id="ARBA00039112"/>
    </source>
</evidence>
<comment type="similarity">
    <text evidence="1">Belongs to the methyltransferase superfamily. NTM1 family.</text>
</comment>
<dbReference type="GO" id="GO:0005737">
    <property type="term" value="C:cytoplasm"/>
    <property type="evidence" value="ECO:0007669"/>
    <property type="project" value="TreeGrafter"/>
</dbReference>
<proteinExistence type="inferred from homology"/>
<gene>
    <name evidence="12" type="ORF">TT172_LOCUS3997</name>
</gene>
<dbReference type="Gene3D" id="3.40.50.150">
    <property type="entry name" value="Vaccinia Virus protein VP39"/>
    <property type="match status" value="1"/>
</dbReference>
<comment type="catalytic activity">
    <reaction evidence="10">
        <text>N-terminal L-alanyl-L-prolyl-L-lysyl-[protein] + 3 S-adenosyl-L-methionine = N-terminal N,N,N-trimethyl-L-alanyl-L-prolyl-L-lysyl-[protein] + 3 S-adenosyl-L-homocysteine + 3 H(+)</text>
        <dbReference type="Rhea" id="RHEA:54712"/>
        <dbReference type="Rhea" id="RHEA-COMP:13785"/>
        <dbReference type="Rhea" id="RHEA-COMP:13971"/>
        <dbReference type="ChEBI" id="CHEBI:15378"/>
        <dbReference type="ChEBI" id="CHEBI:57856"/>
        <dbReference type="ChEBI" id="CHEBI:59789"/>
        <dbReference type="ChEBI" id="CHEBI:138057"/>
        <dbReference type="ChEBI" id="CHEBI:138315"/>
        <dbReference type="EC" id="2.1.1.244"/>
    </reaction>
</comment>
<dbReference type="InterPro" id="IPR008576">
    <property type="entry name" value="MeTrfase_NTM1"/>
</dbReference>